<organism evidence="10 11">
    <name type="scientific">Holospora obtusa F1</name>
    <dbReference type="NCBI Taxonomy" id="1399147"/>
    <lineage>
        <taxon>Bacteria</taxon>
        <taxon>Pseudomonadati</taxon>
        <taxon>Pseudomonadota</taxon>
        <taxon>Alphaproteobacteria</taxon>
        <taxon>Holosporales</taxon>
        <taxon>Holosporaceae</taxon>
        <taxon>Holospora</taxon>
    </lineage>
</organism>
<evidence type="ECO:0000313" key="11">
    <source>
        <dbReference type="Proteomes" id="UP000019112"/>
    </source>
</evidence>
<dbReference type="Pfam" id="PF03840">
    <property type="entry name" value="SecG"/>
    <property type="match status" value="1"/>
</dbReference>
<comment type="function">
    <text evidence="9">Involved in protein export. Participates in an early event of protein translocation.</text>
</comment>
<reference evidence="10 11" key="1">
    <citation type="journal article" date="2014" name="FEMS Microbiol. Lett.">
        <title>Draft genome sequences of three Holospora species (Holospora obtusa, Holospora undulata, and Holospora elegans), endonuclear symbiotic bacteria of the ciliate Paramecium caudatum.</title>
        <authorList>
            <person name="Dohra H."/>
            <person name="Tanaka K."/>
            <person name="Suzuki T."/>
            <person name="Fujishima M."/>
            <person name="Suzuki H."/>
        </authorList>
    </citation>
    <scope>NUCLEOTIDE SEQUENCE [LARGE SCALE GENOMIC DNA]</scope>
    <source>
        <strain evidence="10 11">F1</strain>
    </source>
</reference>
<name>W6TDC8_HOLOB</name>
<dbReference type="GO" id="GO:0005886">
    <property type="term" value="C:plasma membrane"/>
    <property type="evidence" value="ECO:0007669"/>
    <property type="project" value="UniProtKB-SubCell"/>
</dbReference>
<comment type="caution">
    <text evidence="10">The sequence shown here is derived from an EMBL/GenBank/DDBJ whole genome shotgun (WGS) entry which is preliminary data.</text>
</comment>
<keyword evidence="9" id="KW-1003">Cell membrane</keyword>
<evidence type="ECO:0000256" key="7">
    <source>
        <dbReference type="ARBA" id="ARBA00023010"/>
    </source>
</evidence>
<evidence type="ECO:0000256" key="3">
    <source>
        <dbReference type="ARBA" id="ARBA00022448"/>
    </source>
</evidence>
<evidence type="ECO:0000256" key="4">
    <source>
        <dbReference type="ARBA" id="ARBA00022692"/>
    </source>
</evidence>
<keyword evidence="7 9" id="KW-0811">Translocation</keyword>
<keyword evidence="3 9" id="KW-0813">Transport</keyword>
<comment type="subcellular location">
    <subcellularLocation>
        <location evidence="9">Cell membrane</location>
        <topology evidence="9">Multi-pass membrane protein</topology>
    </subcellularLocation>
    <subcellularLocation>
        <location evidence="1">Membrane</location>
        <topology evidence="1">Multi-pass membrane protein</topology>
    </subcellularLocation>
</comment>
<evidence type="ECO:0000256" key="1">
    <source>
        <dbReference type="ARBA" id="ARBA00004141"/>
    </source>
</evidence>
<evidence type="ECO:0000256" key="2">
    <source>
        <dbReference type="ARBA" id="ARBA00008445"/>
    </source>
</evidence>
<feature type="transmembrane region" description="Helical" evidence="9">
    <location>
        <begin position="7"/>
        <end position="24"/>
    </location>
</feature>
<dbReference type="GO" id="GO:0015450">
    <property type="term" value="F:protein-transporting ATPase activity"/>
    <property type="evidence" value="ECO:0007669"/>
    <property type="project" value="UniProtKB-UniRule"/>
</dbReference>
<comment type="similarity">
    <text evidence="2 9">Belongs to the SecG family.</text>
</comment>
<dbReference type="GO" id="GO:0009306">
    <property type="term" value="P:protein secretion"/>
    <property type="evidence" value="ECO:0007669"/>
    <property type="project" value="UniProtKB-UniRule"/>
</dbReference>
<evidence type="ECO:0000256" key="8">
    <source>
        <dbReference type="ARBA" id="ARBA00023136"/>
    </source>
</evidence>
<evidence type="ECO:0000256" key="6">
    <source>
        <dbReference type="ARBA" id="ARBA00022989"/>
    </source>
</evidence>
<keyword evidence="11" id="KW-1185">Reference proteome</keyword>
<keyword evidence="8 9" id="KW-0472">Membrane</keyword>
<keyword evidence="4 9" id="KW-0812">Transmembrane</keyword>
<feature type="transmembrane region" description="Helical" evidence="9">
    <location>
        <begin position="44"/>
        <end position="67"/>
    </location>
</feature>
<dbReference type="EMBL" id="AWTR02000085">
    <property type="protein sequence ID" value="ETZ06741.1"/>
    <property type="molecule type" value="Genomic_DNA"/>
</dbReference>
<dbReference type="InterPro" id="IPR004692">
    <property type="entry name" value="SecG"/>
</dbReference>
<dbReference type="STRING" id="1399147.P618_201032"/>
<dbReference type="RefSeq" id="WP_021826771.1">
    <property type="nucleotide sequence ID" value="NZ_AWTR02000085.1"/>
</dbReference>
<dbReference type="AlphaFoldDB" id="W6TDC8"/>
<protein>
    <recommendedName>
        <fullName evidence="9">Protein-export membrane protein SecG</fullName>
    </recommendedName>
</protein>
<evidence type="ECO:0000256" key="9">
    <source>
        <dbReference type="RuleBase" id="RU365087"/>
    </source>
</evidence>
<gene>
    <name evidence="10" type="ORF">P618_201032</name>
</gene>
<dbReference type="OrthoDB" id="8481349at2"/>
<dbReference type="Proteomes" id="UP000019112">
    <property type="component" value="Unassembled WGS sequence"/>
</dbReference>
<accession>W6TDC8</accession>
<keyword evidence="6 9" id="KW-1133">Transmembrane helix</keyword>
<evidence type="ECO:0000256" key="5">
    <source>
        <dbReference type="ARBA" id="ARBA00022927"/>
    </source>
</evidence>
<proteinExistence type="inferred from homology"/>
<sequence>MIVVLMIFHIIVTMFMVGIILLQKGEDFGSESVALRGSGGGDSVFTKLTVILGAIFMGDCLLMATLVRLESKVSKVKNIESDGSEKKVLDKKIEKK</sequence>
<keyword evidence="5 9" id="KW-0653">Protein transport</keyword>
<evidence type="ECO:0000313" key="10">
    <source>
        <dbReference type="EMBL" id="ETZ06741.1"/>
    </source>
</evidence>
<dbReference type="NCBIfam" id="TIGR00810">
    <property type="entry name" value="secG"/>
    <property type="match status" value="1"/>
</dbReference>